<dbReference type="PANTHER" id="PTHR33705">
    <property type="entry name" value="PHOSPHOCARRIER PROTEIN HPR"/>
    <property type="match status" value="1"/>
</dbReference>
<dbReference type="CDD" id="cd00367">
    <property type="entry name" value="PTS-HPr_like"/>
    <property type="match status" value="1"/>
</dbReference>
<dbReference type="eggNOG" id="COG1925">
    <property type="taxonomic scope" value="Bacteria"/>
</dbReference>
<dbReference type="PROSITE" id="PS00589">
    <property type="entry name" value="PTS_HPR_SER"/>
    <property type="match status" value="1"/>
</dbReference>
<comment type="subcellular location">
    <subcellularLocation>
        <location evidence="1">Cytoplasm</location>
    </subcellularLocation>
</comment>
<dbReference type="RefSeq" id="WP_038085750.1">
    <property type="nucleotide sequence ID" value="NZ_JMIR01000006.1"/>
</dbReference>
<accession>A0A074LU90</accession>
<dbReference type="InterPro" id="IPR035895">
    <property type="entry name" value="HPr-like_sf"/>
</dbReference>
<dbReference type="PANTHER" id="PTHR33705:SF2">
    <property type="entry name" value="PHOSPHOCARRIER PROTEIN NPR"/>
    <property type="match status" value="1"/>
</dbReference>
<dbReference type="AlphaFoldDB" id="A0A074LU90"/>
<dbReference type="GO" id="GO:0009401">
    <property type="term" value="P:phosphoenolpyruvate-dependent sugar phosphotransferase system"/>
    <property type="evidence" value="ECO:0007669"/>
    <property type="project" value="UniProtKB-KW"/>
</dbReference>
<gene>
    <name evidence="5" type="ORF">EL26_06580</name>
</gene>
<dbReference type="PROSITE" id="PS51350">
    <property type="entry name" value="PTS_HPR_DOM"/>
    <property type="match status" value="1"/>
</dbReference>
<evidence type="ECO:0000256" key="1">
    <source>
        <dbReference type="ARBA" id="ARBA00004496"/>
    </source>
</evidence>
<dbReference type="OrthoDB" id="9809047at2"/>
<dbReference type="InterPro" id="IPR000032">
    <property type="entry name" value="HPr-like"/>
</dbReference>
<feature type="domain" description="HPr" evidence="4">
    <location>
        <begin position="1"/>
        <end position="89"/>
    </location>
</feature>
<dbReference type="EMBL" id="JMIR01000006">
    <property type="protein sequence ID" value="KEO84125.1"/>
    <property type="molecule type" value="Genomic_DNA"/>
</dbReference>
<dbReference type="Pfam" id="PF00381">
    <property type="entry name" value="PTS-HPr"/>
    <property type="match status" value="1"/>
</dbReference>
<name>A0A074LU90_9BACL</name>
<comment type="caution">
    <text evidence="5">The sequence shown here is derived from an EMBL/GenBank/DDBJ whole genome shotgun (WGS) entry which is preliminary data.</text>
</comment>
<organism evidence="5 6">
    <name type="scientific">Tumebacillus flagellatus</name>
    <dbReference type="NCBI Taxonomy" id="1157490"/>
    <lineage>
        <taxon>Bacteria</taxon>
        <taxon>Bacillati</taxon>
        <taxon>Bacillota</taxon>
        <taxon>Bacilli</taxon>
        <taxon>Bacillales</taxon>
        <taxon>Alicyclobacillaceae</taxon>
        <taxon>Tumebacillus</taxon>
    </lineage>
</organism>
<evidence type="ECO:0000313" key="6">
    <source>
        <dbReference type="Proteomes" id="UP000027931"/>
    </source>
</evidence>
<keyword evidence="2" id="KW-0963">Cytoplasm</keyword>
<protein>
    <recommendedName>
        <fullName evidence="4">HPr domain-containing protein</fullName>
    </recommendedName>
</protein>
<dbReference type="SUPFAM" id="SSF55594">
    <property type="entry name" value="HPr-like"/>
    <property type="match status" value="1"/>
</dbReference>
<dbReference type="NCBIfam" id="TIGR01003">
    <property type="entry name" value="PTS_HPr_family"/>
    <property type="match status" value="1"/>
</dbReference>
<sequence>MHSQQTTIQNEHGIHVRPAQLLVQTANKFSSDIKLVAEDGRRVEAKSILGIMTLGLTKGAAITIEANGADEEAAVAELVKLFESKFGEE</sequence>
<evidence type="ECO:0000259" key="4">
    <source>
        <dbReference type="PROSITE" id="PS51350"/>
    </source>
</evidence>
<dbReference type="GO" id="GO:0005737">
    <property type="term" value="C:cytoplasm"/>
    <property type="evidence" value="ECO:0007669"/>
    <property type="project" value="UniProtKB-SubCell"/>
</dbReference>
<dbReference type="Proteomes" id="UP000027931">
    <property type="component" value="Unassembled WGS sequence"/>
</dbReference>
<reference evidence="5 6" key="1">
    <citation type="journal article" date="2013" name="Int. J. Syst. Evol. Microbiol.">
        <title>Tumebacillus flagellatus sp. nov., an alpha-amylase/pullulanase-producing bacterium isolated from cassava wastewater.</title>
        <authorList>
            <person name="Wang Q."/>
            <person name="Xie N."/>
            <person name="Qin Y."/>
            <person name="Shen N."/>
            <person name="Zhu J."/>
            <person name="Mi H."/>
            <person name="Huang R."/>
        </authorList>
    </citation>
    <scope>NUCLEOTIDE SEQUENCE [LARGE SCALE GENOMIC DNA]</scope>
    <source>
        <strain evidence="5 6">GST4</strain>
    </source>
</reference>
<dbReference type="InterPro" id="IPR050399">
    <property type="entry name" value="HPr"/>
</dbReference>
<dbReference type="PRINTS" id="PR00107">
    <property type="entry name" value="PHOSPHOCPHPR"/>
</dbReference>
<dbReference type="Gene3D" id="3.30.1340.10">
    <property type="entry name" value="HPr-like"/>
    <property type="match status" value="1"/>
</dbReference>
<keyword evidence="3" id="KW-0598">Phosphotransferase system</keyword>
<dbReference type="STRING" id="1157490.EL26_06580"/>
<evidence type="ECO:0000313" key="5">
    <source>
        <dbReference type="EMBL" id="KEO84125.1"/>
    </source>
</evidence>
<evidence type="ECO:0000256" key="2">
    <source>
        <dbReference type="ARBA" id="ARBA00022490"/>
    </source>
</evidence>
<evidence type="ECO:0000256" key="3">
    <source>
        <dbReference type="ARBA" id="ARBA00022683"/>
    </source>
</evidence>
<dbReference type="InterPro" id="IPR002114">
    <property type="entry name" value="PTS_HPr_Ser_P_site"/>
</dbReference>
<proteinExistence type="predicted"/>
<keyword evidence="6" id="KW-1185">Reference proteome</keyword>